<evidence type="ECO:0000313" key="3">
    <source>
        <dbReference type="Proteomes" id="UP000007463"/>
    </source>
</evidence>
<keyword evidence="1" id="KW-1133">Transmembrane helix</keyword>
<feature type="transmembrane region" description="Helical" evidence="1">
    <location>
        <begin position="47"/>
        <end position="66"/>
    </location>
</feature>
<name>F2ICH7_FLUTR</name>
<sequence length="106" mass="12234" precursor="true">MFIVLILMILLSFFLRIVCACDLFFGTNILSGLGIENVPEGSLQQAVFMYGPSVLNILVISIYYWIFRKDKIRYKSNLFVFFLFLASLDLMLSIFLFLMSDFSVGF</sequence>
<dbReference type="HOGENOM" id="CLU_2219233_0_0_10"/>
<protein>
    <submittedName>
        <fullName evidence="2">Uncharacterized protein</fullName>
    </submittedName>
</protein>
<dbReference type="Proteomes" id="UP000007463">
    <property type="component" value="Chromosome"/>
</dbReference>
<accession>F2ICH7</accession>
<dbReference type="EMBL" id="CP002542">
    <property type="protein sequence ID" value="AEA45447.1"/>
    <property type="molecule type" value="Genomic_DNA"/>
</dbReference>
<keyword evidence="1" id="KW-0472">Membrane</keyword>
<feature type="transmembrane region" description="Helical" evidence="1">
    <location>
        <begin position="78"/>
        <end position="99"/>
    </location>
</feature>
<dbReference type="STRING" id="755732.Fluta_3476"/>
<gene>
    <name evidence="2" type="ordered locus">Fluta_3476</name>
</gene>
<organism evidence="2 3">
    <name type="scientific">Fluviicola taffensis (strain DSM 16823 / NCIMB 13979 / RW262)</name>
    <dbReference type="NCBI Taxonomy" id="755732"/>
    <lineage>
        <taxon>Bacteria</taxon>
        <taxon>Pseudomonadati</taxon>
        <taxon>Bacteroidota</taxon>
        <taxon>Flavobacteriia</taxon>
        <taxon>Flavobacteriales</taxon>
        <taxon>Crocinitomicaceae</taxon>
        <taxon>Fluviicola</taxon>
    </lineage>
</organism>
<evidence type="ECO:0000256" key="1">
    <source>
        <dbReference type="SAM" id="Phobius"/>
    </source>
</evidence>
<dbReference type="KEGG" id="fte:Fluta_3476"/>
<reference evidence="2 3" key="1">
    <citation type="journal article" date="2011" name="Stand. Genomic Sci.">
        <title>Complete genome sequence of the gliding freshwater bacterium Fluviicola taffensis type strain (RW262).</title>
        <authorList>
            <person name="Woyke T."/>
            <person name="Chertkov O."/>
            <person name="Lapidus A."/>
            <person name="Nolan M."/>
            <person name="Lucas S."/>
            <person name="Del Rio T.G."/>
            <person name="Tice H."/>
            <person name="Cheng J.F."/>
            <person name="Tapia R."/>
            <person name="Han C."/>
            <person name="Goodwin L."/>
            <person name="Pitluck S."/>
            <person name="Liolios K."/>
            <person name="Pagani I."/>
            <person name="Ivanova N."/>
            <person name="Huntemann M."/>
            <person name="Mavromatis K."/>
            <person name="Mikhailova N."/>
            <person name="Pati A."/>
            <person name="Chen A."/>
            <person name="Palaniappan K."/>
            <person name="Land M."/>
            <person name="Hauser L."/>
            <person name="Brambilla E.M."/>
            <person name="Rohde M."/>
            <person name="Mwirichia R."/>
            <person name="Sikorski J."/>
            <person name="Tindall B.J."/>
            <person name="Goker M."/>
            <person name="Bristow J."/>
            <person name="Eisen J.A."/>
            <person name="Markowitz V."/>
            <person name="Hugenholtz P."/>
            <person name="Klenk H.P."/>
            <person name="Kyrpides N.C."/>
        </authorList>
    </citation>
    <scope>NUCLEOTIDE SEQUENCE [LARGE SCALE GENOMIC DNA]</scope>
    <source>
        <strain evidence="3">DSM 16823 / RW262 / RW262</strain>
    </source>
</reference>
<keyword evidence="3" id="KW-1185">Reference proteome</keyword>
<proteinExistence type="predicted"/>
<keyword evidence="1" id="KW-0812">Transmembrane</keyword>
<reference evidence="3" key="2">
    <citation type="submission" date="2011-02" db="EMBL/GenBank/DDBJ databases">
        <title>The complete genome of Fluviicola taffensis DSM 16823.</title>
        <authorList>
            <consortium name="US DOE Joint Genome Institute (JGI-PGF)"/>
            <person name="Lucas S."/>
            <person name="Copeland A."/>
            <person name="Lapidus A."/>
            <person name="Bruce D."/>
            <person name="Goodwin L."/>
            <person name="Pitluck S."/>
            <person name="Kyrpides N."/>
            <person name="Mavromatis K."/>
            <person name="Ivanova N."/>
            <person name="Mikhailova N."/>
            <person name="Pagani I."/>
            <person name="Chertkov O."/>
            <person name="Detter J.C."/>
            <person name="Han C."/>
            <person name="Tapia R."/>
            <person name="Land M."/>
            <person name="Hauser L."/>
            <person name="Markowitz V."/>
            <person name="Cheng J.-F."/>
            <person name="Hugenholtz P."/>
            <person name="Woyke T."/>
            <person name="Wu D."/>
            <person name="Tindall B."/>
            <person name="Pomrenke H.G."/>
            <person name="Brambilla E."/>
            <person name="Klenk H.-P."/>
            <person name="Eisen J.A."/>
        </authorList>
    </citation>
    <scope>NUCLEOTIDE SEQUENCE [LARGE SCALE GENOMIC DNA]</scope>
    <source>
        <strain evidence="3">DSM 16823 / RW262 / RW262</strain>
    </source>
</reference>
<dbReference type="AlphaFoldDB" id="F2ICH7"/>
<evidence type="ECO:0000313" key="2">
    <source>
        <dbReference type="EMBL" id="AEA45447.1"/>
    </source>
</evidence>